<dbReference type="EMBL" id="JACORU010000002">
    <property type="protein sequence ID" value="MBC5764561.1"/>
    <property type="molecule type" value="Genomic_DNA"/>
</dbReference>
<keyword evidence="2" id="KW-0808">Transferase</keyword>
<dbReference type="InterPro" id="IPR012893">
    <property type="entry name" value="HipA-like_C"/>
</dbReference>
<sequence>MADAYRPRDTLSLWWLGDPAQPRRVGDISLAMGQRAVALQYSPEWLRSGFALSEDLPLAPQLFLPPEKDSAAGALDDARPDRWGERVIRKFEKSPRLSLLEFLLFAGDDRYGALGVSTEPDAYVPWPTAPIPGLGSLEEMADVVRKILANEPVPERQKRLLRPGVSLGGARPKSLVMIDGEAWLVKFTEGEELDTELMEHAAMTLATSCGIEVAATRALQVGTRHAVAIRRFDRAPGVRVHAVSAFVALRAVGEENGYPQLAQLLRRVAPASAIAQQQQQLFRRMVFNILIDNTDDHEKNHALLRAPDGSYALAPAFDVVPSAQGLGYQAIGVGAAGAEASIANALSQCRAFGLREADARAVVEDVARAVDRWRKHFGKAGVPAAQVDVLAQYIDGDHLGAQRREFAARRRTKPAGR</sequence>
<proteinExistence type="inferred from homology"/>
<comment type="caution">
    <text evidence="6">The sequence shown here is derived from an EMBL/GenBank/DDBJ whole genome shotgun (WGS) entry which is preliminary data.</text>
</comment>
<evidence type="ECO:0000313" key="7">
    <source>
        <dbReference type="Proteomes" id="UP000596827"/>
    </source>
</evidence>
<dbReference type="InterPro" id="IPR017508">
    <property type="entry name" value="HipA_N1"/>
</dbReference>
<comment type="similarity">
    <text evidence="1">Belongs to the HipA Ser/Thr kinase family.</text>
</comment>
<keyword evidence="3" id="KW-0418">Kinase</keyword>
<gene>
    <name evidence="6" type="ORF">H8R02_08880</name>
</gene>
<evidence type="ECO:0000259" key="5">
    <source>
        <dbReference type="Pfam" id="PF13657"/>
    </source>
</evidence>
<dbReference type="PANTHER" id="PTHR37419">
    <property type="entry name" value="SERINE/THREONINE-PROTEIN KINASE TOXIN HIPA"/>
    <property type="match status" value="1"/>
</dbReference>
<dbReference type="Pfam" id="PF13657">
    <property type="entry name" value="Couple_hipA"/>
    <property type="match status" value="1"/>
</dbReference>
<dbReference type="Gene3D" id="1.10.1070.20">
    <property type="match status" value="1"/>
</dbReference>
<dbReference type="GO" id="GO:0004674">
    <property type="term" value="F:protein serine/threonine kinase activity"/>
    <property type="evidence" value="ECO:0007669"/>
    <property type="project" value="TreeGrafter"/>
</dbReference>
<dbReference type="RefSeq" id="WP_187081129.1">
    <property type="nucleotide sequence ID" value="NZ_JACORU010000002.1"/>
</dbReference>
<accession>A0A923M834</accession>
<feature type="domain" description="HipA-like C-terminal" evidence="4">
    <location>
        <begin position="165"/>
        <end position="373"/>
    </location>
</feature>
<dbReference type="InterPro" id="IPR052028">
    <property type="entry name" value="HipA_Ser/Thr_kinase"/>
</dbReference>
<dbReference type="PANTHER" id="PTHR37419:SF8">
    <property type="entry name" value="TOXIN YJJJ"/>
    <property type="match status" value="1"/>
</dbReference>
<feature type="domain" description="HipA N-terminal subdomain 1" evidence="5">
    <location>
        <begin position="23"/>
        <end position="116"/>
    </location>
</feature>
<evidence type="ECO:0000256" key="1">
    <source>
        <dbReference type="ARBA" id="ARBA00010164"/>
    </source>
</evidence>
<evidence type="ECO:0000256" key="3">
    <source>
        <dbReference type="ARBA" id="ARBA00022777"/>
    </source>
</evidence>
<evidence type="ECO:0000259" key="4">
    <source>
        <dbReference type="Pfam" id="PF07804"/>
    </source>
</evidence>
<keyword evidence="7" id="KW-1185">Reference proteome</keyword>
<evidence type="ECO:0000256" key="2">
    <source>
        <dbReference type="ARBA" id="ARBA00022679"/>
    </source>
</evidence>
<dbReference type="Pfam" id="PF07804">
    <property type="entry name" value="HipA_C"/>
    <property type="match status" value="1"/>
</dbReference>
<name>A0A923M834_9BURK</name>
<dbReference type="Proteomes" id="UP000596827">
    <property type="component" value="Unassembled WGS sequence"/>
</dbReference>
<dbReference type="GO" id="GO:0005829">
    <property type="term" value="C:cytosol"/>
    <property type="evidence" value="ECO:0007669"/>
    <property type="project" value="TreeGrafter"/>
</dbReference>
<evidence type="ECO:0000313" key="6">
    <source>
        <dbReference type="EMBL" id="MBC5764561.1"/>
    </source>
</evidence>
<reference evidence="6" key="1">
    <citation type="submission" date="2020-08" db="EMBL/GenBank/DDBJ databases">
        <title>Ramlibacter sp. GTP1 16S ribosomal RNA gene genome sequencing and assembly.</title>
        <authorList>
            <person name="Kang M."/>
        </authorList>
    </citation>
    <scope>NUCLEOTIDE SEQUENCE</scope>
    <source>
        <strain evidence="6">GTP1</strain>
    </source>
</reference>
<organism evidence="6 7">
    <name type="scientific">Ramlibacter albus</name>
    <dbReference type="NCBI Taxonomy" id="2079448"/>
    <lineage>
        <taxon>Bacteria</taxon>
        <taxon>Pseudomonadati</taxon>
        <taxon>Pseudomonadota</taxon>
        <taxon>Betaproteobacteria</taxon>
        <taxon>Burkholderiales</taxon>
        <taxon>Comamonadaceae</taxon>
        <taxon>Ramlibacter</taxon>
    </lineage>
</organism>
<protein>
    <submittedName>
        <fullName evidence="6">Type II toxin-antitoxin system HipA family toxin</fullName>
    </submittedName>
</protein>
<dbReference type="AlphaFoldDB" id="A0A923M834"/>